<dbReference type="Ensembl" id="ENSGALT00010008148.1">
    <property type="protein sequence ID" value="ENSGALP00010004863.1"/>
    <property type="gene ID" value="ENSGALG00010003495.1"/>
</dbReference>
<feature type="compositionally biased region" description="Low complexity" evidence="1">
    <location>
        <begin position="28"/>
        <end position="46"/>
    </location>
</feature>
<evidence type="ECO:0000313" key="3">
    <source>
        <dbReference type="Proteomes" id="UP000000539"/>
    </source>
</evidence>
<keyword evidence="3" id="KW-1185">Reference proteome</keyword>
<evidence type="ECO:0000256" key="1">
    <source>
        <dbReference type="SAM" id="MobiDB-lite"/>
    </source>
</evidence>
<protein>
    <submittedName>
        <fullName evidence="2">Uncharacterized protein</fullName>
    </submittedName>
</protein>
<dbReference type="Proteomes" id="UP000000539">
    <property type="component" value="Chromosome 1"/>
</dbReference>
<dbReference type="AlphaFoldDB" id="A0A8V0XDW1"/>
<accession>A0A8V0XDW1</accession>
<evidence type="ECO:0000313" key="2">
    <source>
        <dbReference type="Ensembl" id="ENSGALP00010004863.1"/>
    </source>
</evidence>
<sequence length="130" mass="13977">LLGNIAAPLFLRNARPALAFLSFFPSGSRGSPAAAGLSPPGPVSSRNAEEEEGAARGCRGEGKARQRGGQARDNVRWRRPRMRAPLADIKPVWLGLTEIGSARVAEIAERRRAPCGRRRKGGGVPAWRRS</sequence>
<reference evidence="2" key="1">
    <citation type="submission" date="2020-11" db="EMBL/GenBank/DDBJ databases">
        <title>Gallus gallus (Chicken) genome, bGalGal1, GRCg7b, maternal haplotype autosomes + Z &amp; W.</title>
        <authorList>
            <person name="Warren W."/>
            <person name="Formenti G."/>
            <person name="Fedrigo O."/>
            <person name="Haase B."/>
            <person name="Mountcastle J."/>
            <person name="Balacco J."/>
            <person name="Tracey A."/>
            <person name="Schneider V."/>
            <person name="Okimoto R."/>
            <person name="Cheng H."/>
            <person name="Hawken R."/>
            <person name="Howe K."/>
            <person name="Jarvis E.D."/>
        </authorList>
    </citation>
    <scope>NUCLEOTIDE SEQUENCE [LARGE SCALE GENOMIC DNA]</scope>
    <source>
        <strain evidence="2">Broiler</strain>
    </source>
</reference>
<organism evidence="2 3">
    <name type="scientific">Gallus gallus</name>
    <name type="common">Chicken</name>
    <dbReference type="NCBI Taxonomy" id="9031"/>
    <lineage>
        <taxon>Eukaryota</taxon>
        <taxon>Metazoa</taxon>
        <taxon>Chordata</taxon>
        <taxon>Craniata</taxon>
        <taxon>Vertebrata</taxon>
        <taxon>Euteleostomi</taxon>
        <taxon>Archelosauria</taxon>
        <taxon>Archosauria</taxon>
        <taxon>Dinosauria</taxon>
        <taxon>Saurischia</taxon>
        <taxon>Theropoda</taxon>
        <taxon>Coelurosauria</taxon>
        <taxon>Aves</taxon>
        <taxon>Neognathae</taxon>
        <taxon>Galloanserae</taxon>
        <taxon>Galliformes</taxon>
        <taxon>Phasianidae</taxon>
        <taxon>Phasianinae</taxon>
        <taxon>Gallus</taxon>
    </lineage>
</organism>
<proteinExistence type="predicted"/>
<reference evidence="2" key="2">
    <citation type="submission" date="2025-08" db="UniProtKB">
        <authorList>
            <consortium name="Ensembl"/>
        </authorList>
    </citation>
    <scope>IDENTIFICATION</scope>
    <source>
        <strain evidence="2">broiler</strain>
    </source>
</reference>
<feature type="region of interest" description="Disordered" evidence="1">
    <location>
        <begin position="28"/>
        <end position="79"/>
    </location>
</feature>
<reference evidence="2" key="3">
    <citation type="submission" date="2025-09" db="UniProtKB">
        <authorList>
            <consortium name="Ensembl"/>
        </authorList>
    </citation>
    <scope>IDENTIFICATION</scope>
    <source>
        <strain evidence="2">broiler</strain>
    </source>
</reference>
<name>A0A8V0XDW1_CHICK</name>